<evidence type="ECO:0000313" key="2">
    <source>
        <dbReference type="EMBL" id="SFP19437.1"/>
    </source>
</evidence>
<dbReference type="OrthoDB" id="9800438at2"/>
<dbReference type="PROSITE" id="PS51819">
    <property type="entry name" value="VOC"/>
    <property type="match status" value="1"/>
</dbReference>
<dbReference type="CDD" id="cd07262">
    <property type="entry name" value="VOC_like"/>
    <property type="match status" value="1"/>
</dbReference>
<dbReference type="Proteomes" id="UP000198784">
    <property type="component" value="Unassembled WGS sequence"/>
</dbReference>
<keyword evidence="3" id="KW-1185">Reference proteome</keyword>
<dbReference type="PANTHER" id="PTHR35006:SF4">
    <property type="entry name" value="BLR7706 PROTEIN"/>
    <property type="match status" value="1"/>
</dbReference>
<accession>A0A1I5NCM6</accession>
<dbReference type="PANTHER" id="PTHR35006">
    <property type="entry name" value="GLYOXALASE FAMILY PROTEIN (AFU_ORTHOLOGUE AFUA_5G14830)"/>
    <property type="match status" value="1"/>
</dbReference>
<organism evidence="2 3">
    <name type="scientific">Pseudomonas borbori</name>
    <dbReference type="NCBI Taxonomy" id="289003"/>
    <lineage>
        <taxon>Bacteria</taxon>
        <taxon>Pseudomonadati</taxon>
        <taxon>Pseudomonadota</taxon>
        <taxon>Gammaproteobacteria</taxon>
        <taxon>Pseudomonadales</taxon>
        <taxon>Pseudomonadaceae</taxon>
        <taxon>Pseudomonas</taxon>
    </lineage>
</organism>
<feature type="domain" description="VOC" evidence="1">
    <location>
        <begin position="8"/>
        <end position="129"/>
    </location>
</feature>
<dbReference type="GO" id="GO:0051213">
    <property type="term" value="F:dioxygenase activity"/>
    <property type="evidence" value="ECO:0007669"/>
    <property type="project" value="UniProtKB-KW"/>
</dbReference>
<dbReference type="InterPro" id="IPR004360">
    <property type="entry name" value="Glyas_Fos-R_dOase_dom"/>
</dbReference>
<dbReference type="Gene3D" id="3.10.180.10">
    <property type="entry name" value="2,3-Dihydroxybiphenyl 1,2-Dioxygenase, domain 1"/>
    <property type="match status" value="1"/>
</dbReference>
<evidence type="ECO:0000313" key="3">
    <source>
        <dbReference type="Proteomes" id="UP000198784"/>
    </source>
</evidence>
<name>A0A1I5NCM6_9PSED</name>
<dbReference type="InterPro" id="IPR037523">
    <property type="entry name" value="VOC_core"/>
</dbReference>
<dbReference type="AlphaFoldDB" id="A0A1I5NCM6"/>
<keyword evidence="2" id="KW-0223">Dioxygenase</keyword>
<gene>
    <name evidence="2" type="ORF">SAMN05216190_10688</name>
</gene>
<dbReference type="STRING" id="289003.SAMN05216190_10688"/>
<sequence length="144" mass="15729">MADANPSSLSHVSLGTNRFDQAVAFYDRVLPTLGCKRILAHPGAVAYGRQYPEFWVQTPFDGQPATVGNGTHFGFVAPDKAAVHAFYQAALDAGAVGEGEPGPRAEYGEPYYGCFVRDLDGHKIEATFWDLEQVYELYIAPVED</sequence>
<keyword evidence="2" id="KW-0560">Oxidoreductase</keyword>
<dbReference type="SUPFAM" id="SSF54593">
    <property type="entry name" value="Glyoxalase/Bleomycin resistance protein/Dihydroxybiphenyl dioxygenase"/>
    <property type="match status" value="1"/>
</dbReference>
<proteinExistence type="predicted"/>
<reference evidence="3" key="1">
    <citation type="submission" date="2016-10" db="EMBL/GenBank/DDBJ databases">
        <authorList>
            <person name="Varghese N."/>
            <person name="Submissions S."/>
        </authorList>
    </citation>
    <scope>NUCLEOTIDE SEQUENCE [LARGE SCALE GENOMIC DNA]</scope>
    <source>
        <strain evidence="3">DSM 17834</strain>
    </source>
</reference>
<protein>
    <submittedName>
        <fullName evidence="2">Catechol 2,3-dioxygenase</fullName>
    </submittedName>
</protein>
<dbReference type="Pfam" id="PF00903">
    <property type="entry name" value="Glyoxalase"/>
    <property type="match status" value="1"/>
</dbReference>
<evidence type="ECO:0000259" key="1">
    <source>
        <dbReference type="PROSITE" id="PS51819"/>
    </source>
</evidence>
<dbReference type="RefSeq" id="WP_090498924.1">
    <property type="nucleotide sequence ID" value="NZ_FOWX01000006.1"/>
</dbReference>
<dbReference type="EMBL" id="FOWX01000006">
    <property type="protein sequence ID" value="SFP19437.1"/>
    <property type="molecule type" value="Genomic_DNA"/>
</dbReference>
<dbReference type="InterPro" id="IPR029068">
    <property type="entry name" value="Glyas_Bleomycin-R_OHBP_Dase"/>
</dbReference>